<dbReference type="GO" id="GO:0033214">
    <property type="term" value="P:siderophore-iron import into cell"/>
    <property type="evidence" value="ECO:0007669"/>
    <property type="project" value="TreeGrafter"/>
</dbReference>
<evidence type="ECO:0000313" key="10">
    <source>
        <dbReference type="Proteomes" id="UP000050277"/>
    </source>
</evidence>
<dbReference type="PATRIC" id="fig|70996.4.peg.5443"/>
<keyword evidence="3" id="KW-0813">Transport</keyword>
<comment type="similarity">
    <text evidence="2">Belongs to the binding-protein-dependent transport system permease family. FecCD subfamily.</text>
</comment>
<dbReference type="Gene3D" id="1.10.3470.10">
    <property type="entry name" value="ABC transporter involved in vitamin B12 uptake, BtuC"/>
    <property type="match status" value="1"/>
</dbReference>
<evidence type="ECO:0000256" key="2">
    <source>
        <dbReference type="ARBA" id="ARBA00007935"/>
    </source>
</evidence>
<accession>A0A0P6Z1B2</accession>
<name>A0A0P6Z1B2_9CHLR</name>
<evidence type="ECO:0000256" key="7">
    <source>
        <dbReference type="ARBA" id="ARBA00023136"/>
    </source>
</evidence>
<evidence type="ECO:0000256" key="6">
    <source>
        <dbReference type="ARBA" id="ARBA00022989"/>
    </source>
</evidence>
<proteinExistence type="inferred from homology"/>
<feature type="transmembrane region" description="Helical" evidence="8">
    <location>
        <begin position="200"/>
        <end position="223"/>
    </location>
</feature>
<dbReference type="GO" id="GO:0005886">
    <property type="term" value="C:plasma membrane"/>
    <property type="evidence" value="ECO:0007669"/>
    <property type="project" value="UniProtKB-SubCell"/>
</dbReference>
<dbReference type="SUPFAM" id="SSF81345">
    <property type="entry name" value="ABC transporter involved in vitamin B12 uptake, BtuC"/>
    <property type="match status" value="1"/>
</dbReference>
<evidence type="ECO:0000313" key="9">
    <source>
        <dbReference type="EMBL" id="KPL91064.1"/>
    </source>
</evidence>
<dbReference type="OrthoDB" id="9811721at2"/>
<keyword evidence="10" id="KW-1185">Reference proteome</keyword>
<feature type="transmembrane region" description="Helical" evidence="8">
    <location>
        <begin position="244"/>
        <end position="270"/>
    </location>
</feature>
<dbReference type="Pfam" id="PF01032">
    <property type="entry name" value="FecCD"/>
    <property type="match status" value="1"/>
</dbReference>
<feature type="transmembrane region" description="Helical" evidence="8">
    <location>
        <begin position="120"/>
        <end position="140"/>
    </location>
</feature>
<dbReference type="RefSeq" id="WP_054533275.1">
    <property type="nucleotide sequence ID" value="NZ_LGKP01000008.1"/>
</dbReference>
<evidence type="ECO:0000256" key="3">
    <source>
        <dbReference type="ARBA" id="ARBA00022448"/>
    </source>
</evidence>
<comment type="subcellular location">
    <subcellularLocation>
        <location evidence="1">Cell membrane</location>
        <topology evidence="1">Multi-pass membrane protein</topology>
    </subcellularLocation>
</comment>
<evidence type="ECO:0000256" key="4">
    <source>
        <dbReference type="ARBA" id="ARBA00022475"/>
    </source>
</evidence>
<dbReference type="GO" id="GO:0022857">
    <property type="term" value="F:transmembrane transporter activity"/>
    <property type="evidence" value="ECO:0007669"/>
    <property type="project" value="InterPro"/>
</dbReference>
<organism evidence="9 10">
    <name type="scientific">Herpetosiphon geysericola</name>
    <dbReference type="NCBI Taxonomy" id="70996"/>
    <lineage>
        <taxon>Bacteria</taxon>
        <taxon>Bacillati</taxon>
        <taxon>Chloroflexota</taxon>
        <taxon>Chloroflexia</taxon>
        <taxon>Herpetosiphonales</taxon>
        <taxon>Herpetosiphonaceae</taxon>
        <taxon>Herpetosiphon</taxon>
    </lineage>
</organism>
<dbReference type="CDD" id="cd06550">
    <property type="entry name" value="TM_ABC_iron-siderophores_like"/>
    <property type="match status" value="1"/>
</dbReference>
<evidence type="ECO:0000256" key="1">
    <source>
        <dbReference type="ARBA" id="ARBA00004651"/>
    </source>
</evidence>
<keyword evidence="5 8" id="KW-0812">Transmembrane</keyword>
<keyword evidence="7 8" id="KW-0472">Membrane</keyword>
<feature type="transmembrane region" description="Helical" evidence="8">
    <location>
        <begin position="95"/>
        <end position="114"/>
    </location>
</feature>
<evidence type="ECO:0000256" key="5">
    <source>
        <dbReference type="ARBA" id="ARBA00022692"/>
    </source>
</evidence>
<comment type="caution">
    <text evidence="9">The sequence shown here is derived from an EMBL/GenBank/DDBJ whole genome shotgun (WGS) entry which is preliminary data.</text>
</comment>
<feature type="transmembrane region" description="Helical" evidence="8">
    <location>
        <begin position="312"/>
        <end position="330"/>
    </location>
</feature>
<gene>
    <name evidence="9" type="ORF">SE18_04785</name>
</gene>
<dbReference type="AlphaFoldDB" id="A0A0P6Z1B2"/>
<keyword evidence="4" id="KW-1003">Cell membrane</keyword>
<dbReference type="PANTHER" id="PTHR30472">
    <property type="entry name" value="FERRIC ENTEROBACTIN TRANSPORT SYSTEM PERMEASE PROTEIN"/>
    <property type="match status" value="1"/>
</dbReference>
<dbReference type="InterPro" id="IPR000522">
    <property type="entry name" value="ABC_transptr_permease_BtuC"/>
</dbReference>
<dbReference type="PANTHER" id="PTHR30472:SF1">
    <property type="entry name" value="FE(3+) DICITRATE TRANSPORT SYSTEM PERMEASE PROTEIN FECC-RELATED"/>
    <property type="match status" value="1"/>
</dbReference>
<feature type="transmembrane region" description="Helical" evidence="8">
    <location>
        <begin position="64"/>
        <end position="83"/>
    </location>
</feature>
<dbReference type="Proteomes" id="UP000050277">
    <property type="component" value="Unassembled WGS sequence"/>
</dbReference>
<feature type="transmembrane region" description="Helical" evidence="8">
    <location>
        <begin position="152"/>
        <end position="172"/>
    </location>
</feature>
<feature type="transmembrane region" description="Helical" evidence="8">
    <location>
        <begin position="282"/>
        <end position="300"/>
    </location>
</feature>
<protein>
    <submittedName>
        <fullName evidence="9">ABC transporter permease</fullName>
    </submittedName>
</protein>
<dbReference type="EMBL" id="LGKP01000008">
    <property type="protein sequence ID" value="KPL91064.1"/>
    <property type="molecule type" value="Genomic_DNA"/>
</dbReference>
<dbReference type="InterPro" id="IPR037294">
    <property type="entry name" value="ABC_BtuC-like"/>
</dbReference>
<dbReference type="STRING" id="70996.SE18_04785"/>
<sequence length="336" mass="33831">MATTFLSRRMLIGVLAALGLLAIVVLLSLGIGSDNAIGFAQVLAVLQGTGDEQARMTVLDLRVPRTIIGCLVGVALGSAGALLQSAARNPLAEPGLLGVSAGSATAVVISIALGASLDNLQVWIAIVGALFGCSVALGVARMSGLGDDPIRLVLAGAALSSMLAAVSSVILLTDQRTADEVRFWTIGAIAGRNLSSIQPAIPVLLLGLAVALLLARPLAALALGEKVASGLGQRPKLVRTGVMISVALLVGSATAMAGPIGFVGLVVPIAARAIVGPDIRRALIVAVLLGPSFVLLADVLSRIVARPTETPLGVISALIGAPILVLIVRSQRLPAL</sequence>
<reference evidence="9 10" key="1">
    <citation type="submission" date="2015-07" db="EMBL/GenBank/DDBJ databases">
        <title>Whole genome sequence of Herpetosiphon geysericola DSM 7119.</title>
        <authorList>
            <person name="Hemp J."/>
            <person name="Ward L.M."/>
            <person name="Pace L.A."/>
            <person name="Fischer W.W."/>
        </authorList>
    </citation>
    <scope>NUCLEOTIDE SEQUENCE [LARGE SCALE GENOMIC DNA]</scope>
    <source>
        <strain evidence="9 10">DSM 7119</strain>
    </source>
</reference>
<evidence type="ECO:0000256" key="8">
    <source>
        <dbReference type="SAM" id="Phobius"/>
    </source>
</evidence>
<keyword evidence="6 8" id="KW-1133">Transmembrane helix</keyword>